<feature type="transmembrane region" description="Helical" evidence="1">
    <location>
        <begin position="72"/>
        <end position="93"/>
    </location>
</feature>
<feature type="transmembrane region" description="Helical" evidence="1">
    <location>
        <begin position="39"/>
        <end position="60"/>
    </location>
</feature>
<reference evidence="2 3" key="1">
    <citation type="submission" date="2023-12" db="EMBL/GenBank/DDBJ databases">
        <title>Genome sequencing of Xanthomonas floridensis.</title>
        <authorList>
            <person name="Greer S."/>
            <person name="Harrison J."/>
            <person name="Grant M."/>
            <person name="Vicente J."/>
            <person name="Studholme D."/>
        </authorList>
    </citation>
    <scope>NUCLEOTIDE SEQUENCE [LARGE SCALE GENOMIC DNA]</scope>
    <source>
        <strain evidence="2 3">WHRI 8848</strain>
    </source>
</reference>
<keyword evidence="1" id="KW-0472">Membrane</keyword>
<keyword evidence="1" id="KW-1133">Transmembrane helix</keyword>
<dbReference type="PANTHER" id="PTHR40407">
    <property type="entry name" value="MEMBRANE PROTEIN-LIKE PROTEIN"/>
    <property type="match status" value="1"/>
</dbReference>
<evidence type="ECO:0000313" key="3">
    <source>
        <dbReference type="Proteomes" id="UP001303614"/>
    </source>
</evidence>
<keyword evidence="3" id="KW-1185">Reference proteome</keyword>
<keyword evidence="1" id="KW-0812">Transmembrane</keyword>
<sequence length="123" mass="13511">MLLGLLVVRLGNGYGDTPRFVVDNDPARTLMSFLALTKYPPLLLFLLLTLGVGALLLAGFERLGEGRIATALAVFGGAPMVFYLFHLTVLRLLTTPPKRSGDQRKARCSAWTTMAGCWRGTWR</sequence>
<dbReference type="PANTHER" id="PTHR40407:SF1">
    <property type="entry name" value="HEPARAN-ALPHA-GLUCOSAMINIDE N-ACETYLTRANSFERASE CATALYTIC DOMAIN-CONTAINING PROTEIN"/>
    <property type="match status" value="1"/>
</dbReference>
<organism evidence="2 3">
    <name type="scientific">Xanthomonas floridensis</name>
    <dbReference type="NCBI Taxonomy" id="1843580"/>
    <lineage>
        <taxon>Bacteria</taxon>
        <taxon>Pseudomonadati</taxon>
        <taxon>Pseudomonadota</taxon>
        <taxon>Gammaproteobacteria</taxon>
        <taxon>Lysobacterales</taxon>
        <taxon>Lysobacteraceae</taxon>
        <taxon>Xanthomonas</taxon>
    </lineage>
</organism>
<comment type="caution">
    <text evidence="2">The sequence shown here is derived from an EMBL/GenBank/DDBJ whole genome shotgun (WGS) entry which is preliminary data.</text>
</comment>
<evidence type="ECO:0008006" key="4">
    <source>
        <dbReference type="Google" id="ProtNLM"/>
    </source>
</evidence>
<evidence type="ECO:0000313" key="2">
    <source>
        <dbReference type="EMBL" id="MEA5126084.1"/>
    </source>
</evidence>
<name>A0ABU5Q3N3_9XANT</name>
<accession>A0ABU5Q3N3</accession>
<protein>
    <recommendedName>
        <fullName evidence="4">DUF1624 domain-containing protein</fullName>
    </recommendedName>
</protein>
<proteinExistence type="predicted"/>
<evidence type="ECO:0000256" key="1">
    <source>
        <dbReference type="SAM" id="Phobius"/>
    </source>
</evidence>
<dbReference type="RefSeq" id="WP_204377348.1">
    <property type="nucleotide sequence ID" value="NZ_JAYFSN010000034.1"/>
</dbReference>
<dbReference type="EMBL" id="JAYFSO010000033">
    <property type="protein sequence ID" value="MEA5126084.1"/>
    <property type="molecule type" value="Genomic_DNA"/>
</dbReference>
<gene>
    <name evidence="2" type="ORF">VB146_19955</name>
</gene>
<dbReference type="Proteomes" id="UP001303614">
    <property type="component" value="Unassembled WGS sequence"/>
</dbReference>